<evidence type="ECO:0000256" key="1">
    <source>
        <dbReference type="SAM" id="Phobius"/>
    </source>
</evidence>
<dbReference type="Proteomes" id="UP000322612">
    <property type="component" value="Unassembled WGS sequence"/>
</dbReference>
<sequence>MIKHYSLIIDTMEYINLLILTLIIFIVVFVFYPKSADESTAKPDSNINFTIRSSFDLKYDDCIKRLPALKEDFEGYATSFNKEMDGFYAKNNSDLYYVRCNKLLNKLEYKQGK</sequence>
<organism evidence="2 3">
    <name type="scientific">Enterobacter hormaechei</name>
    <dbReference type="NCBI Taxonomy" id="158836"/>
    <lineage>
        <taxon>Bacteria</taxon>
        <taxon>Pseudomonadati</taxon>
        <taxon>Pseudomonadota</taxon>
        <taxon>Gammaproteobacteria</taxon>
        <taxon>Enterobacterales</taxon>
        <taxon>Enterobacteriaceae</taxon>
        <taxon>Enterobacter</taxon>
        <taxon>Enterobacter cloacae complex</taxon>
    </lineage>
</organism>
<proteinExistence type="predicted"/>
<keyword evidence="1" id="KW-0812">Transmembrane</keyword>
<protein>
    <submittedName>
        <fullName evidence="2">Uncharacterized protein</fullName>
    </submittedName>
</protein>
<keyword evidence="1" id="KW-0472">Membrane</keyword>
<dbReference type="EMBL" id="VTDZ01000215">
    <property type="protein sequence ID" value="TYS03080.1"/>
    <property type="molecule type" value="Genomic_DNA"/>
</dbReference>
<name>A0AAE8WZB8_9ENTR</name>
<accession>A0AAE8WZB8</accession>
<dbReference type="RefSeq" id="WP_032645869.1">
    <property type="nucleotide sequence ID" value="NZ_CP031726.1"/>
</dbReference>
<evidence type="ECO:0000313" key="2">
    <source>
        <dbReference type="EMBL" id="TYS03080.1"/>
    </source>
</evidence>
<keyword evidence="1" id="KW-1133">Transmembrane helix</keyword>
<feature type="transmembrane region" description="Helical" evidence="1">
    <location>
        <begin position="14"/>
        <end position="32"/>
    </location>
</feature>
<comment type="caution">
    <text evidence="2">The sequence shown here is derived from an EMBL/GenBank/DDBJ whole genome shotgun (WGS) entry which is preliminary data.</text>
</comment>
<dbReference type="AlphaFoldDB" id="A0AAE8WZB8"/>
<reference evidence="2 3" key="1">
    <citation type="submission" date="2019-08" db="EMBL/GenBank/DDBJ databases">
        <title>Whole genome sequence analysis of bacterial isolates in patients.</title>
        <authorList>
            <person name="Jeong K.C."/>
        </authorList>
    </citation>
    <scope>NUCLEOTIDE SEQUENCE [LARGE SCALE GENOMIC DNA]</scope>
    <source>
        <strain evidence="2 3">KCJ3K342</strain>
    </source>
</reference>
<evidence type="ECO:0000313" key="3">
    <source>
        <dbReference type="Proteomes" id="UP000322612"/>
    </source>
</evidence>
<gene>
    <name evidence="2" type="ORF">FZC81_25845</name>
</gene>